<protein>
    <submittedName>
        <fullName evidence="2">Rubisco-like protein Rlp1</fullName>
    </submittedName>
</protein>
<gene>
    <name evidence="2" type="ORF">OCGS_2804</name>
</gene>
<evidence type="ECO:0000313" key="2">
    <source>
        <dbReference type="EMBL" id="EKE43213.1"/>
    </source>
</evidence>
<dbReference type="Gene3D" id="3.30.70.150">
    <property type="entry name" value="RuBisCO large subunit, N-terminal domain"/>
    <property type="match status" value="1"/>
</dbReference>
<evidence type="ECO:0000259" key="1">
    <source>
        <dbReference type="Pfam" id="PF00016"/>
    </source>
</evidence>
<sequence length="367" mass="39011">MTDRFAVTYRILAGTEPEARARAEAIALEQTVEIPRDAVPPGFVEDTILGRVEDVAPEDGAFVARISYSLESCGEELPQLLNVIFGNSSIQKGLKVTALDLGPLARAHPGANFGMEGLRDLTGARGPLIVPVLKPQGSTPERLAGIAELCARGGAHIVKEDHGLTDQPCAPFRDRVRRIADAVARANAARGGRTLYFPNIAGHPEDLEALADFAEDAGVDGFLAMPGLFGFGLVRRLARRKRPLPVMTHPSFLGPYVLSSDTGFSHAMMFGTLQRLAGADISVFPNVGGRFGFSAAECADIALACRAPEGIGRPILPGPGGGMTLDRADEMRAMYGDDAAFLLGGSLLREGDRMGDAIARLRARLEK</sequence>
<dbReference type="SUPFAM" id="SSF51649">
    <property type="entry name" value="RuBisCo, C-terminal domain"/>
    <property type="match status" value="1"/>
</dbReference>
<dbReference type="GO" id="GO:0000287">
    <property type="term" value="F:magnesium ion binding"/>
    <property type="evidence" value="ECO:0007669"/>
    <property type="project" value="InterPro"/>
</dbReference>
<dbReference type="RefSeq" id="WP_007427956.1">
    <property type="nucleotide sequence ID" value="NZ_AMGO01000068.1"/>
</dbReference>
<dbReference type="InterPro" id="IPR036422">
    <property type="entry name" value="RuBisCO_lsu_N_sf"/>
</dbReference>
<reference evidence="2 3" key="1">
    <citation type="journal article" date="2012" name="J. Bacteriol.">
        <title>Draft Genome Sequence of Oceaniovalibus guishaninsula JLT2003T.</title>
        <authorList>
            <person name="Tang K."/>
            <person name="Liu K."/>
            <person name="Jiao N."/>
        </authorList>
    </citation>
    <scope>NUCLEOTIDE SEQUENCE [LARGE SCALE GENOMIC DNA]</scope>
    <source>
        <strain evidence="2 3">JLT2003</strain>
    </source>
</reference>
<organism evidence="2 3">
    <name type="scientific">Oceaniovalibus guishaninsula JLT2003</name>
    <dbReference type="NCBI Taxonomy" id="1231392"/>
    <lineage>
        <taxon>Bacteria</taxon>
        <taxon>Pseudomonadati</taxon>
        <taxon>Pseudomonadota</taxon>
        <taxon>Alphaproteobacteria</taxon>
        <taxon>Rhodobacterales</taxon>
        <taxon>Roseobacteraceae</taxon>
        <taxon>Oceaniovalibus</taxon>
    </lineage>
</organism>
<dbReference type="SFLD" id="SFLDG00301">
    <property type="entry name" value="RuBisCO-like_proteins"/>
    <property type="match status" value="1"/>
</dbReference>
<dbReference type="SUPFAM" id="SSF54966">
    <property type="entry name" value="RuBisCO, large subunit, small (N-terminal) domain"/>
    <property type="match status" value="1"/>
</dbReference>
<dbReference type="SFLD" id="SFLDS00014">
    <property type="entry name" value="RuBisCO"/>
    <property type="match status" value="1"/>
</dbReference>
<feature type="domain" description="Ribulose bisphosphate carboxylase large subunit C-terminal" evidence="1">
    <location>
        <begin position="125"/>
        <end position="280"/>
    </location>
</feature>
<dbReference type="eggNOG" id="COG1850">
    <property type="taxonomic scope" value="Bacteria"/>
</dbReference>
<accession>K2H6H5</accession>
<keyword evidence="3" id="KW-1185">Reference proteome</keyword>
<dbReference type="InterPro" id="IPR036376">
    <property type="entry name" value="RuBisCO_lsu_C_sf"/>
</dbReference>
<dbReference type="InterPro" id="IPR000685">
    <property type="entry name" value="RuBisCO_lsu_C"/>
</dbReference>
<dbReference type="PATRIC" id="fig|1231392.3.peg.2821"/>
<dbReference type="AlphaFoldDB" id="K2H6H5"/>
<dbReference type="EMBL" id="AMGO01000068">
    <property type="protein sequence ID" value="EKE43213.1"/>
    <property type="molecule type" value="Genomic_DNA"/>
</dbReference>
<dbReference type="Pfam" id="PF00016">
    <property type="entry name" value="RuBisCO_large"/>
    <property type="match status" value="1"/>
</dbReference>
<dbReference type="STRING" id="1231392.OCGS_2804"/>
<name>K2H6H5_9RHOB</name>
<dbReference type="GO" id="GO:0015977">
    <property type="term" value="P:carbon fixation"/>
    <property type="evidence" value="ECO:0007669"/>
    <property type="project" value="InterPro"/>
</dbReference>
<dbReference type="InterPro" id="IPR033966">
    <property type="entry name" value="RuBisCO"/>
</dbReference>
<evidence type="ECO:0000313" key="3">
    <source>
        <dbReference type="Proteomes" id="UP000006765"/>
    </source>
</evidence>
<proteinExistence type="predicted"/>
<dbReference type="GO" id="GO:0016984">
    <property type="term" value="F:ribulose-bisphosphate carboxylase activity"/>
    <property type="evidence" value="ECO:0007669"/>
    <property type="project" value="InterPro"/>
</dbReference>
<comment type="caution">
    <text evidence="2">The sequence shown here is derived from an EMBL/GenBank/DDBJ whole genome shotgun (WGS) entry which is preliminary data.</text>
</comment>
<dbReference type="Proteomes" id="UP000006765">
    <property type="component" value="Unassembled WGS sequence"/>
</dbReference>
<dbReference type="PANTHER" id="PTHR42704:SF17">
    <property type="entry name" value="RIBULOSE BISPHOSPHATE CARBOXYLASE LARGE CHAIN"/>
    <property type="match status" value="1"/>
</dbReference>
<dbReference type="OrthoDB" id="9764279at2"/>
<dbReference type="PANTHER" id="PTHR42704">
    <property type="entry name" value="RIBULOSE BISPHOSPHATE CARBOXYLASE"/>
    <property type="match status" value="1"/>
</dbReference>
<dbReference type="Gene3D" id="3.20.20.110">
    <property type="entry name" value="Ribulose bisphosphate carboxylase, large subunit, C-terminal domain"/>
    <property type="match status" value="1"/>
</dbReference>
<dbReference type="CDD" id="cd08210">
    <property type="entry name" value="RLP_RrRLP"/>
    <property type="match status" value="1"/>
</dbReference>